<keyword evidence="12" id="KW-1185">Reference proteome</keyword>
<comment type="catalytic activity">
    <reaction evidence="7 8">
        <text>4 porphobilinogen + H2O = hydroxymethylbilane + 4 NH4(+)</text>
        <dbReference type="Rhea" id="RHEA:13185"/>
        <dbReference type="ChEBI" id="CHEBI:15377"/>
        <dbReference type="ChEBI" id="CHEBI:28938"/>
        <dbReference type="ChEBI" id="CHEBI:57845"/>
        <dbReference type="ChEBI" id="CHEBI:58126"/>
        <dbReference type="EC" id="2.5.1.61"/>
    </reaction>
</comment>
<comment type="cofactor">
    <cofactor evidence="8">
        <name>dipyrromethane</name>
        <dbReference type="ChEBI" id="CHEBI:60342"/>
    </cofactor>
    <text evidence="8">Binds 1 dipyrromethane group covalently.</text>
</comment>
<comment type="function">
    <text evidence="1 8">Tetrapolymerization of the monopyrrole PBG into the hydroxymethylbilane pre-uroporphyrinogen in several discrete steps.</text>
</comment>
<dbReference type="PANTHER" id="PTHR11557">
    <property type="entry name" value="PORPHOBILINOGEN DEAMINASE"/>
    <property type="match status" value="1"/>
</dbReference>
<dbReference type="UniPathway" id="UPA00251">
    <property type="reaction ID" value="UER00319"/>
</dbReference>
<dbReference type="KEGG" id="pbr:PB2503_03012"/>
<dbReference type="Pfam" id="PF01379">
    <property type="entry name" value="Porphobil_deam"/>
    <property type="match status" value="1"/>
</dbReference>
<feature type="domain" description="Porphobilinogen deaminase C-terminal" evidence="10">
    <location>
        <begin position="232"/>
        <end position="309"/>
    </location>
</feature>
<dbReference type="RefSeq" id="WP_013299653.1">
    <property type="nucleotide sequence ID" value="NC_014414.1"/>
</dbReference>
<evidence type="ECO:0000259" key="9">
    <source>
        <dbReference type="Pfam" id="PF01379"/>
    </source>
</evidence>
<organism evidence="11 12">
    <name type="scientific">Parvularcula bermudensis (strain ATCC BAA-594 / HTCC2503 / KCTC 12087)</name>
    <dbReference type="NCBI Taxonomy" id="314260"/>
    <lineage>
        <taxon>Bacteria</taxon>
        <taxon>Pseudomonadati</taxon>
        <taxon>Pseudomonadota</taxon>
        <taxon>Alphaproteobacteria</taxon>
        <taxon>Parvularculales</taxon>
        <taxon>Parvularculaceae</taxon>
        <taxon>Parvularcula</taxon>
    </lineage>
</organism>
<evidence type="ECO:0000256" key="8">
    <source>
        <dbReference type="HAMAP-Rule" id="MF_00260"/>
    </source>
</evidence>
<comment type="miscellaneous">
    <text evidence="8">The porphobilinogen subunits are added to the dipyrromethane group.</text>
</comment>
<dbReference type="Proteomes" id="UP000001302">
    <property type="component" value="Chromosome"/>
</dbReference>
<dbReference type="SUPFAM" id="SSF54782">
    <property type="entry name" value="Porphobilinogen deaminase (hydroxymethylbilane synthase), C-terminal domain"/>
    <property type="match status" value="1"/>
</dbReference>
<dbReference type="PRINTS" id="PR00151">
    <property type="entry name" value="PORPHBDMNASE"/>
</dbReference>
<dbReference type="EMBL" id="CP002156">
    <property type="protein sequence ID" value="ADM08679.1"/>
    <property type="molecule type" value="Genomic_DNA"/>
</dbReference>
<dbReference type="InterPro" id="IPR022418">
    <property type="entry name" value="Porphobilinogen_deaminase_C"/>
</dbReference>
<comment type="pathway">
    <text evidence="2 8">Porphyrin-containing compound metabolism; protoporphyrin-IX biosynthesis; coproporphyrinogen-III from 5-aminolevulinate: step 2/4.</text>
</comment>
<reference evidence="12" key="1">
    <citation type="submission" date="2010-08" db="EMBL/GenBank/DDBJ databases">
        <title>Genome sequence of Parvularcula bermudensis HTCC2503.</title>
        <authorList>
            <person name="Kang D.-M."/>
            <person name="Oh H.-M."/>
            <person name="Cho J.-C."/>
        </authorList>
    </citation>
    <scope>NUCLEOTIDE SEQUENCE [LARGE SCALE GENOMIC DNA]</scope>
    <source>
        <strain evidence="12">ATCC BAA-594 / HTCC2503 / KCTC 12087</strain>
    </source>
</reference>
<dbReference type="PIRSF" id="PIRSF001438">
    <property type="entry name" value="4pyrrol_synth_OHMeBilane_synth"/>
    <property type="match status" value="1"/>
</dbReference>
<evidence type="ECO:0000256" key="2">
    <source>
        <dbReference type="ARBA" id="ARBA00004735"/>
    </source>
</evidence>
<dbReference type="OrthoDB" id="9810298at2"/>
<dbReference type="HAMAP" id="MF_00260">
    <property type="entry name" value="Porphobil_deam"/>
    <property type="match status" value="1"/>
</dbReference>
<protein>
    <recommendedName>
        <fullName evidence="8">Porphobilinogen deaminase</fullName>
        <shortName evidence="8">PBG</shortName>
        <ecNumber evidence="8">2.5.1.61</ecNumber>
    </recommendedName>
    <alternativeName>
        <fullName evidence="8">Hydroxymethylbilane synthase</fullName>
        <shortName evidence="8">HMBS</shortName>
    </alternativeName>
    <alternativeName>
        <fullName evidence="8">Pre-uroporphyrinogen synthase</fullName>
    </alternativeName>
</protein>
<evidence type="ECO:0000313" key="11">
    <source>
        <dbReference type="EMBL" id="ADM08679.1"/>
    </source>
</evidence>
<dbReference type="GO" id="GO:0006782">
    <property type="term" value="P:protoporphyrinogen IX biosynthetic process"/>
    <property type="evidence" value="ECO:0007669"/>
    <property type="project" value="UniProtKB-UniRule"/>
</dbReference>
<evidence type="ECO:0000313" key="12">
    <source>
        <dbReference type="Proteomes" id="UP000001302"/>
    </source>
</evidence>
<keyword evidence="5 8" id="KW-0808">Transferase</keyword>
<gene>
    <name evidence="8" type="primary">hemC</name>
    <name evidence="11" type="ordered locus">PB2503_03012</name>
</gene>
<proteinExistence type="inferred from homology"/>
<evidence type="ECO:0000256" key="6">
    <source>
        <dbReference type="ARBA" id="ARBA00023244"/>
    </source>
</evidence>
<dbReference type="eggNOG" id="COG0181">
    <property type="taxonomic scope" value="Bacteria"/>
</dbReference>
<dbReference type="SUPFAM" id="SSF53850">
    <property type="entry name" value="Periplasmic binding protein-like II"/>
    <property type="match status" value="1"/>
</dbReference>
<dbReference type="InterPro" id="IPR022417">
    <property type="entry name" value="Porphobilin_deaminase_N"/>
</dbReference>
<evidence type="ECO:0000256" key="3">
    <source>
        <dbReference type="ARBA" id="ARBA00005638"/>
    </source>
</evidence>
<evidence type="ECO:0000256" key="1">
    <source>
        <dbReference type="ARBA" id="ARBA00002869"/>
    </source>
</evidence>
<evidence type="ECO:0000259" key="10">
    <source>
        <dbReference type="Pfam" id="PF03900"/>
    </source>
</evidence>
<dbReference type="PANTHER" id="PTHR11557:SF0">
    <property type="entry name" value="PORPHOBILINOGEN DEAMINASE"/>
    <property type="match status" value="1"/>
</dbReference>
<dbReference type="PROSITE" id="PS00533">
    <property type="entry name" value="PORPHOBILINOGEN_DEAM"/>
    <property type="match status" value="1"/>
</dbReference>
<dbReference type="FunFam" id="3.40.190.10:FF:000005">
    <property type="entry name" value="Porphobilinogen deaminase"/>
    <property type="match status" value="1"/>
</dbReference>
<dbReference type="STRING" id="314260.PB2503_03012"/>
<comment type="similarity">
    <text evidence="3 8">Belongs to the HMBS family.</text>
</comment>
<dbReference type="InterPro" id="IPR022419">
    <property type="entry name" value="Porphobilin_deaminase_cofac_BS"/>
</dbReference>
<sequence length="324" mass="34219">MSFKPLRIASRRSPLAVAQALWVRDRLAEALGIDEVDRDAAFPHETFVTTGDRMLNPTLADIGGKGLFTKEIEIALLDGQADIAVHSMKDMPAQMPPGLVLAAVPVREDPRDAFVTLDGRPLDQMPAGARIGTSSTRRRAQLARLRPDLALVPMRGNVGTRLQKLAAGEAEGTFLAEAGLRRLGMTDVKREALSPARMLPALGQGALCVQARSGDHETLSACAHINNRPTALAAAAERALISGLDGSCKTPIGGLARQTGDSLILEGQILTPDGRRVLRGERTVAIGGMTWEAVLDSARAAGADLAAYMRAEAGADLAAMLGDQ</sequence>
<dbReference type="EC" id="2.5.1.61" evidence="8"/>
<dbReference type="GO" id="GO:0004418">
    <property type="term" value="F:hydroxymethylbilane synthase activity"/>
    <property type="evidence" value="ECO:0007669"/>
    <property type="project" value="UniProtKB-UniRule"/>
</dbReference>
<dbReference type="AlphaFoldDB" id="E0TD20"/>
<dbReference type="NCBIfam" id="TIGR00212">
    <property type="entry name" value="hemC"/>
    <property type="match status" value="1"/>
</dbReference>
<keyword evidence="6 8" id="KW-0627">Porphyrin biosynthesis</keyword>
<feature type="domain" description="Porphobilinogen deaminase N-terminal" evidence="9">
    <location>
        <begin position="6"/>
        <end position="218"/>
    </location>
</feature>
<evidence type="ECO:0000256" key="7">
    <source>
        <dbReference type="ARBA" id="ARBA00048169"/>
    </source>
</evidence>
<dbReference type="Gene3D" id="3.40.190.10">
    <property type="entry name" value="Periplasmic binding protein-like II"/>
    <property type="match status" value="2"/>
</dbReference>
<dbReference type="Pfam" id="PF03900">
    <property type="entry name" value="Porphobil_deamC"/>
    <property type="match status" value="1"/>
</dbReference>
<dbReference type="GO" id="GO:0005737">
    <property type="term" value="C:cytoplasm"/>
    <property type="evidence" value="ECO:0007669"/>
    <property type="project" value="UniProtKB-UniRule"/>
</dbReference>
<evidence type="ECO:0000256" key="4">
    <source>
        <dbReference type="ARBA" id="ARBA00011245"/>
    </source>
</evidence>
<feature type="modified residue" description="S-(dipyrrolylmethanemethyl)cysteine" evidence="8">
    <location>
        <position position="248"/>
    </location>
</feature>
<name>E0TD20_PARBH</name>
<comment type="subunit">
    <text evidence="4 8">Monomer.</text>
</comment>
<dbReference type="HOGENOM" id="CLU_019704_0_2_5"/>
<accession>E0TD20</accession>
<reference evidence="11 12" key="2">
    <citation type="journal article" date="2011" name="J. Bacteriol.">
        <title>Complete genome sequence of strain HTCC2503T of Parvularcula bermudensis, the type species of the order "Parvularculales" in the class Alphaproteobacteria.</title>
        <authorList>
            <person name="Oh H.M."/>
            <person name="Kang I."/>
            <person name="Vergin K.L."/>
            <person name="Kang D."/>
            <person name="Rhee K.H."/>
            <person name="Giovannoni S.J."/>
            <person name="Cho J.C."/>
        </authorList>
    </citation>
    <scope>NUCLEOTIDE SEQUENCE [LARGE SCALE GENOMIC DNA]</scope>
    <source>
        <strain evidence="12">ATCC BAA-594 / HTCC2503 / KCTC 12087</strain>
    </source>
</reference>
<dbReference type="Gene3D" id="3.30.160.40">
    <property type="entry name" value="Porphobilinogen deaminase, C-terminal domain"/>
    <property type="match status" value="1"/>
</dbReference>
<dbReference type="InterPro" id="IPR036803">
    <property type="entry name" value="Porphobilinogen_deaminase_C_sf"/>
</dbReference>
<evidence type="ECO:0000256" key="5">
    <source>
        <dbReference type="ARBA" id="ARBA00022679"/>
    </source>
</evidence>
<dbReference type="InterPro" id="IPR000860">
    <property type="entry name" value="HemC"/>
</dbReference>